<dbReference type="Proteomes" id="UP000028725">
    <property type="component" value="Unassembled WGS sequence"/>
</dbReference>
<proteinExistence type="predicted"/>
<sequence>MGTITAMATGTIMDMATAMGLVGPLGGRPTWPMSGARIGIG</sequence>
<evidence type="ECO:0000313" key="1">
    <source>
        <dbReference type="EMBL" id="KFE69951.1"/>
    </source>
</evidence>
<reference evidence="1 2" key="1">
    <citation type="submission" date="2014-04" db="EMBL/GenBank/DDBJ databases">
        <title>Genome assembly of Hyalangium minutum DSM 14724.</title>
        <authorList>
            <person name="Sharma G."/>
            <person name="Subramanian S."/>
        </authorList>
    </citation>
    <scope>NUCLEOTIDE SEQUENCE [LARGE SCALE GENOMIC DNA]</scope>
    <source>
        <strain evidence="1 2">DSM 14724</strain>
    </source>
</reference>
<name>A0A085WQI8_9BACT</name>
<dbReference type="EMBL" id="JMCB01000003">
    <property type="protein sequence ID" value="KFE69951.1"/>
    <property type="molecule type" value="Genomic_DNA"/>
</dbReference>
<protein>
    <submittedName>
        <fullName evidence="1">Uncharacterized protein</fullName>
    </submittedName>
</protein>
<gene>
    <name evidence="1" type="ORF">DB31_4993</name>
</gene>
<dbReference type="AlphaFoldDB" id="A0A085WQI8"/>
<keyword evidence="2" id="KW-1185">Reference proteome</keyword>
<comment type="caution">
    <text evidence="1">The sequence shown here is derived from an EMBL/GenBank/DDBJ whole genome shotgun (WGS) entry which is preliminary data.</text>
</comment>
<dbReference type="STRING" id="394096.DB31_4993"/>
<accession>A0A085WQI8</accession>
<evidence type="ECO:0000313" key="2">
    <source>
        <dbReference type="Proteomes" id="UP000028725"/>
    </source>
</evidence>
<organism evidence="1 2">
    <name type="scientific">Hyalangium minutum</name>
    <dbReference type="NCBI Taxonomy" id="394096"/>
    <lineage>
        <taxon>Bacteria</taxon>
        <taxon>Pseudomonadati</taxon>
        <taxon>Myxococcota</taxon>
        <taxon>Myxococcia</taxon>
        <taxon>Myxococcales</taxon>
        <taxon>Cystobacterineae</taxon>
        <taxon>Archangiaceae</taxon>
        <taxon>Hyalangium</taxon>
    </lineage>
</organism>